<dbReference type="OrthoDB" id="250246at2"/>
<dbReference type="Gene3D" id="3.40.640.10">
    <property type="entry name" value="Type I PLP-dependent aspartate aminotransferase-like (Major domain)"/>
    <property type="match status" value="1"/>
</dbReference>
<feature type="domain" description="Aminotransferase class V" evidence="1">
    <location>
        <begin position="52"/>
        <end position="288"/>
    </location>
</feature>
<dbReference type="InterPro" id="IPR015421">
    <property type="entry name" value="PyrdxlP-dep_Trfase_major"/>
</dbReference>
<dbReference type="Pfam" id="PF00266">
    <property type="entry name" value="Aminotran_5"/>
    <property type="match status" value="1"/>
</dbReference>
<comment type="caution">
    <text evidence="2">The sequence shown here is derived from an EMBL/GenBank/DDBJ whole genome shotgun (WGS) entry which is preliminary data.</text>
</comment>
<name>A0A2V4B1N9_9PSEU</name>
<dbReference type="GO" id="GO:0008483">
    <property type="term" value="F:transaminase activity"/>
    <property type="evidence" value="ECO:0007669"/>
    <property type="project" value="UniProtKB-KW"/>
</dbReference>
<dbReference type="InterPro" id="IPR015422">
    <property type="entry name" value="PyrdxlP-dep_Trfase_small"/>
</dbReference>
<dbReference type="PANTHER" id="PTHR43586:SF21">
    <property type="entry name" value="PYRIDOXAL PHOSPHATE (PLP)-DEPENDENT ASPARTATE AMINOTRANSFERASE SUPERFAMILY"/>
    <property type="match status" value="1"/>
</dbReference>
<dbReference type="InterPro" id="IPR015424">
    <property type="entry name" value="PyrdxlP-dep_Trfase"/>
</dbReference>
<keyword evidence="3" id="KW-1185">Reference proteome</keyword>
<dbReference type="AlphaFoldDB" id="A0A2V4B1N9"/>
<dbReference type="RefSeq" id="WP_112281978.1">
    <property type="nucleotide sequence ID" value="NZ_MASW01000002.1"/>
</dbReference>
<dbReference type="Gene3D" id="3.90.1150.10">
    <property type="entry name" value="Aspartate Aminotransferase, domain 1"/>
    <property type="match status" value="1"/>
</dbReference>
<keyword evidence="2" id="KW-0808">Transferase</keyword>
<sequence length="342" mass="35392">MRHAFSAGFAVPAGYLNTPSVGIPPAHVADAVDETVRRWRTGAAAPPDFDEAVDITRGAFARLAGVPAERIAIGGSVSSLVGMVAAGLPDGARVLTAGNEFTSVSFPFAAHGSRGVTVHEVPLADLPSRVEGHDLVAVSVVQSADGALADLPALREAAAATGVPVLLDVTQAAGWLPLALEWADWVVGGSYKWLLAPRGAAWLAVHPRAMERTVPVAANWYAGEDPWQSVYGLPLRLASGARRFDISPAWLSFAGAAVALPYVASLDQAEVHQHCTGLADLLLAKLGSPARGSAIVALAAPHAAERLADAEVKASVRAGKARIGFHLYNTADDVDRVLAALG</sequence>
<reference evidence="2 3" key="1">
    <citation type="submission" date="2016-07" db="EMBL/GenBank/DDBJ databases">
        <title>Draft genome sequence of Prauserella muralis DSM 45305, isolated from a mould-covered wall in an indoor environment.</title>
        <authorList>
            <person name="Ruckert C."/>
            <person name="Albersmeier A."/>
            <person name="Jiang C.-L."/>
            <person name="Jiang Y."/>
            <person name="Kalinowski J."/>
            <person name="Schneider O."/>
            <person name="Winkler A."/>
            <person name="Zotchev S.B."/>
        </authorList>
    </citation>
    <scope>NUCLEOTIDE SEQUENCE [LARGE SCALE GENOMIC DNA]</scope>
    <source>
        <strain evidence="2 3">DSM 45305</strain>
    </source>
</reference>
<evidence type="ECO:0000259" key="1">
    <source>
        <dbReference type="Pfam" id="PF00266"/>
    </source>
</evidence>
<dbReference type="EMBL" id="MASW01000002">
    <property type="protein sequence ID" value="PXY27963.1"/>
    <property type="molecule type" value="Genomic_DNA"/>
</dbReference>
<dbReference type="SUPFAM" id="SSF53383">
    <property type="entry name" value="PLP-dependent transferases"/>
    <property type="match status" value="1"/>
</dbReference>
<evidence type="ECO:0000313" key="3">
    <source>
        <dbReference type="Proteomes" id="UP000249915"/>
    </source>
</evidence>
<accession>A0A2V4B1N9</accession>
<organism evidence="2 3">
    <name type="scientific">Prauserella muralis</name>
    <dbReference type="NCBI Taxonomy" id="588067"/>
    <lineage>
        <taxon>Bacteria</taxon>
        <taxon>Bacillati</taxon>
        <taxon>Actinomycetota</taxon>
        <taxon>Actinomycetes</taxon>
        <taxon>Pseudonocardiales</taxon>
        <taxon>Pseudonocardiaceae</taxon>
        <taxon>Prauserella</taxon>
    </lineage>
</organism>
<protein>
    <submittedName>
        <fullName evidence="2">Aminotransferase class V</fullName>
    </submittedName>
</protein>
<keyword evidence="2" id="KW-0032">Aminotransferase</keyword>
<proteinExistence type="predicted"/>
<gene>
    <name evidence="2" type="ORF">BAY60_16585</name>
</gene>
<dbReference type="PANTHER" id="PTHR43586">
    <property type="entry name" value="CYSTEINE DESULFURASE"/>
    <property type="match status" value="1"/>
</dbReference>
<evidence type="ECO:0000313" key="2">
    <source>
        <dbReference type="EMBL" id="PXY27963.1"/>
    </source>
</evidence>
<dbReference type="Proteomes" id="UP000249915">
    <property type="component" value="Unassembled WGS sequence"/>
</dbReference>
<dbReference type="InterPro" id="IPR000192">
    <property type="entry name" value="Aminotrans_V_dom"/>
</dbReference>